<dbReference type="SUPFAM" id="SSF50729">
    <property type="entry name" value="PH domain-like"/>
    <property type="match status" value="1"/>
</dbReference>
<evidence type="ECO:0000313" key="4">
    <source>
        <dbReference type="Proteomes" id="UP000228934"/>
    </source>
</evidence>
<protein>
    <recommendedName>
        <fullName evidence="2">DH domain-containing protein</fullName>
    </recommendedName>
</protein>
<dbReference type="InterPro" id="IPR011993">
    <property type="entry name" value="PH-like_dom_sf"/>
</dbReference>
<dbReference type="GO" id="GO:0005085">
    <property type="term" value="F:guanyl-nucleotide exchange factor activity"/>
    <property type="evidence" value="ECO:0007669"/>
    <property type="project" value="UniProtKB-KW"/>
</dbReference>
<dbReference type="InterPro" id="IPR001331">
    <property type="entry name" value="GDS_CDC24_CS"/>
</dbReference>
<feature type="non-terminal residue" evidence="3">
    <location>
        <position position="199"/>
    </location>
</feature>
<dbReference type="OrthoDB" id="5340910at2759"/>
<dbReference type="PROSITE" id="PS50010">
    <property type="entry name" value="DH_2"/>
    <property type="match status" value="1"/>
</dbReference>
<dbReference type="AlphaFoldDB" id="A0A2G9SLG2"/>
<dbReference type="GO" id="GO:0035556">
    <property type="term" value="P:intracellular signal transduction"/>
    <property type="evidence" value="ECO:0007669"/>
    <property type="project" value="InterPro"/>
</dbReference>
<feature type="domain" description="DH" evidence="2">
    <location>
        <begin position="1"/>
        <end position="68"/>
    </location>
</feature>
<proteinExistence type="predicted"/>
<dbReference type="PROSITE" id="PS00741">
    <property type="entry name" value="DH_1"/>
    <property type="match status" value="1"/>
</dbReference>
<sequence length="199" mass="23614">MVLQECSQRANNGRFSLRDLLMVPMQRVLKYHLLLQELVKHTVEPTEKENLKQALDAMRDLAQCVNEVKRDNETLKQLTTFQLSIEHLTESLALYGRPKTDGELKIITSEKKSKMDRYAFLLDRALLICKRKGDTYDLKEFIKLQNYEIRDDPSGDRDNKKVDRHQLYLLYYLIVKRKGVLEKYSFLISLTYKIFFLKF</sequence>
<dbReference type="Pfam" id="PF22697">
    <property type="entry name" value="SOS1_NGEF_PH"/>
    <property type="match status" value="1"/>
</dbReference>
<name>A0A2G9SLG2_AQUCT</name>
<organism evidence="3 4">
    <name type="scientific">Aquarana catesbeiana</name>
    <name type="common">American bullfrog</name>
    <name type="synonym">Rana catesbeiana</name>
    <dbReference type="NCBI Taxonomy" id="8400"/>
    <lineage>
        <taxon>Eukaryota</taxon>
        <taxon>Metazoa</taxon>
        <taxon>Chordata</taxon>
        <taxon>Craniata</taxon>
        <taxon>Vertebrata</taxon>
        <taxon>Euteleostomi</taxon>
        <taxon>Amphibia</taxon>
        <taxon>Batrachia</taxon>
        <taxon>Anura</taxon>
        <taxon>Neobatrachia</taxon>
        <taxon>Ranoidea</taxon>
        <taxon>Ranidae</taxon>
        <taxon>Aquarana</taxon>
    </lineage>
</organism>
<dbReference type="SUPFAM" id="SSF48065">
    <property type="entry name" value="DBL homology domain (DH-domain)"/>
    <property type="match status" value="1"/>
</dbReference>
<dbReference type="Proteomes" id="UP000228934">
    <property type="component" value="Unassembled WGS sequence"/>
</dbReference>
<dbReference type="GO" id="GO:0005737">
    <property type="term" value="C:cytoplasm"/>
    <property type="evidence" value="ECO:0007669"/>
    <property type="project" value="TreeGrafter"/>
</dbReference>
<dbReference type="Gene3D" id="2.30.29.30">
    <property type="entry name" value="Pleckstrin-homology domain (PH domain)/Phosphotyrosine-binding domain (PTB)"/>
    <property type="match status" value="1"/>
</dbReference>
<dbReference type="EMBL" id="KV923519">
    <property type="protein sequence ID" value="PIO41039.1"/>
    <property type="molecule type" value="Genomic_DNA"/>
</dbReference>
<evidence type="ECO:0000256" key="1">
    <source>
        <dbReference type="ARBA" id="ARBA00022658"/>
    </source>
</evidence>
<dbReference type="PANTHER" id="PTHR45818:SF2">
    <property type="entry name" value="PROTO-ONCOGENE VAV"/>
    <property type="match status" value="1"/>
</dbReference>
<keyword evidence="4" id="KW-1185">Reference proteome</keyword>
<dbReference type="PANTHER" id="PTHR45818">
    <property type="entry name" value="PROTEIN VAV"/>
    <property type="match status" value="1"/>
</dbReference>
<reference evidence="4" key="1">
    <citation type="journal article" date="2017" name="Nat. Commun.">
        <title>The North American bullfrog draft genome provides insight into hormonal regulation of long noncoding RNA.</title>
        <authorList>
            <person name="Hammond S.A."/>
            <person name="Warren R.L."/>
            <person name="Vandervalk B.P."/>
            <person name="Kucuk E."/>
            <person name="Khan H."/>
            <person name="Gibb E.A."/>
            <person name="Pandoh P."/>
            <person name="Kirk H."/>
            <person name="Zhao Y."/>
            <person name="Jones M."/>
            <person name="Mungall A.J."/>
            <person name="Coope R."/>
            <person name="Pleasance S."/>
            <person name="Moore R.A."/>
            <person name="Holt R.A."/>
            <person name="Round J.M."/>
            <person name="Ohora S."/>
            <person name="Walle B.V."/>
            <person name="Veldhoen N."/>
            <person name="Helbing C.C."/>
            <person name="Birol I."/>
        </authorList>
    </citation>
    <scope>NUCLEOTIDE SEQUENCE [LARGE SCALE GENOMIC DNA]</scope>
</reference>
<dbReference type="InterPro" id="IPR000219">
    <property type="entry name" value="DH_dom"/>
</dbReference>
<gene>
    <name evidence="3" type="ORF">AB205_0046660</name>
</gene>
<accession>A0A2G9SLG2</accession>
<evidence type="ECO:0000313" key="3">
    <source>
        <dbReference type="EMBL" id="PIO41039.1"/>
    </source>
</evidence>
<dbReference type="Gene3D" id="1.20.900.10">
    <property type="entry name" value="Dbl homology (DH) domain"/>
    <property type="match status" value="1"/>
</dbReference>
<dbReference type="InterPro" id="IPR055251">
    <property type="entry name" value="SOS1_NGEF_PH"/>
</dbReference>
<dbReference type="Pfam" id="PF00621">
    <property type="entry name" value="RhoGEF"/>
    <property type="match status" value="1"/>
</dbReference>
<dbReference type="InterPro" id="IPR035899">
    <property type="entry name" value="DBL_dom_sf"/>
</dbReference>
<evidence type="ECO:0000259" key="2">
    <source>
        <dbReference type="PROSITE" id="PS50010"/>
    </source>
</evidence>
<dbReference type="GO" id="GO:0016477">
    <property type="term" value="P:cell migration"/>
    <property type="evidence" value="ECO:0007669"/>
    <property type="project" value="TreeGrafter"/>
</dbReference>
<keyword evidence="1" id="KW-0344">Guanine-nucleotide releasing factor</keyword>